<dbReference type="Proteomes" id="UP000307169">
    <property type="component" value="Unassembled WGS sequence"/>
</dbReference>
<evidence type="ECO:0000313" key="12">
    <source>
        <dbReference type="Proteomes" id="UP000310685"/>
    </source>
</evidence>
<dbReference type="Proteomes" id="UP000305362">
    <property type="component" value="Unassembled WGS sequence"/>
</dbReference>
<proteinExistence type="predicted"/>
<evidence type="ECO:0000313" key="11">
    <source>
        <dbReference type="Proteomes" id="UP000309601"/>
    </source>
</evidence>
<sequence length="200" mass="22856">MLTRRSTKEDTKTIVFGSVIATGALAVIVFIVVICWQIRRKAADYADEESIDYNQTSPNHAPSSSVEDKHNRQRRTSYNSSRSSGSSFFNNSSSWFDRDFSQLMNKDGNVSKGVRFSENVNDDGDSPLSEENAHRWSFEPDTRSSLAYLNHLPHRPKPVAKQNHLTLMIDKDVVQDVLPGYYKDEDSVYNIYHERCKSLK</sequence>
<dbReference type="EMBL" id="SPRH01000055">
    <property type="protein sequence ID" value="TIB96899.1"/>
    <property type="molecule type" value="Genomic_DNA"/>
</dbReference>
<evidence type="ECO:0000313" key="5">
    <source>
        <dbReference type="EMBL" id="TIC27732.1"/>
    </source>
</evidence>
<dbReference type="EMBL" id="SPRW01000052">
    <property type="protein sequence ID" value="TIC62056.1"/>
    <property type="molecule type" value="Genomic_DNA"/>
</dbReference>
<evidence type="ECO:0000313" key="6">
    <source>
        <dbReference type="EMBL" id="TIC60098.1"/>
    </source>
</evidence>
<keyword evidence="2" id="KW-0812">Transmembrane</keyword>
<evidence type="ECO:0000313" key="4">
    <source>
        <dbReference type="EMBL" id="TIB96899.1"/>
    </source>
</evidence>
<evidence type="ECO:0000313" key="3">
    <source>
        <dbReference type="EMBL" id="TIB76182.1"/>
    </source>
</evidence>
<evidence type="ECO:0000313" key="8">
    <source>
        <dbReference type="Proteomes" id="UP000305362"/>
    </source>
</evidence>
<keyword evidence="2" id="KW-1133">Transmembrane helix</keyword>
<feature type="region of interest" description="Disordered" evidence="1">
    <location>
        <begin position="112"/>
        <end position="133"/>
    </location>
</feature>
<protein>
    <submittedName>
        <fullName evidence="4">Uncharacterized protein</fullName>
    </submittedName>
</protein>
<dbReference type="Proteomes" id="UP000309601">
    <property type="component" value="Unassembled WGS sequence"/>
</dbReference>
<dbReference type="OrthoDB" id="3361326at2759"/>
<dbReference type="AlphaFoldDB" id="A0A4T0PT58"/>
<evidence type="ECO:0000313" key="7">
    <source>
        <dbReference type="EMBL" id="TIC62056.1"/>
    </source>
</evidence>
<dbReference type="EMBL" id="SPRV01000047">
    <property type="protein sequence ID" value="TIC60098.1"/>
    <property type="molecule type" value="Genomic_DNA"/>
</dbReference>
<reference evidence="8 9" key="1">
    <citation type="submission" date="2019-03" db="EMBL/GenBank/DDBJ databases">
        <title>Sequencing 25 genomes of Wallemia mellicola.</title>
        <authorList>
            <person name="Gostincar C."/>
        </authorList>
    </citation>
    <scope>NUCLEOTIDE SEQUENCE [LARGE SCALE GENOMIC DNA]</scope>
    <source>
        <strain evidence="4 10">EXF-1262</strain>
        <strain evidence="7 11">EXF-1274</strain>
        <strain evidence="6 8">EXF-1277</strain>
        <strain evidence="3 12">EXF-6152</strain>
        <strain evidence="5 9">EXF-8738</strain>
    </source>
</reference>
<dbReference type="Proteomes" id="UP000305647">
    <property type="component" value="Unassembled WGS sequence"/>
</dbReference>
<feature type="compositionally biased region" description="Polar residues" evidence="1">
    <location>
        <begin position="52"/>
        <end position="65"/>
    </location>
</feature>
<feature type="compositionally biased region" description="Low complexity" evidence="1">
    <location>
        <begin position="76"/>
        <end position="88"/>
    </location>
</feature>
<gene>
    <name evidence="7" type="ORF">E3Q02_03689</name>
    <name evidence="6" type="ORF">E3Q03_03426</name>
    <name evidence="5" type="ORF">E3Q10_03610</name>
    <name evidence="4" type="ORF">E3Q17_03644</name>
    <name evidence="3" type="ORF">E3Q22_03673</name>
</gene>
<keyword evidence="2" id="KW-0472">Membrane</keyword>
<dbReference type="EMBL" id="SPRO01000052">
    <property type="protein sequence ID" value="TIC27732.1"/>
    <property type="molecule type" value="Genomic_DNA"/>
</dbReference>
<accession>A0A4T0PT58</accession>
<evidence type="ECO:0000313" key="10">
    <source>
        <dbReference type="Proteomes" id="UP000307169"/>
    </source>
</evidence>
<dbReference type="EMBL" id="SPRC01000050">
    <property type="protein sequence ID" value="TIB76182.1"/>
    <property type="molecule type" value="Genomic_DNA"/>
</dbReference>
<comment type="caution">
    <text evidence="4">The sequence shown here is derived from an EMBL/GenBank/DDBJ whole genome shotgun (WGS) entry which is preliminary data.</text>
</comment>
<feature type="region of interest" description="Disordered" evidence="1">
    <location>
        <begin position="52"/>
        <end position="88"/>
    </location>
</feature>
<name>A0A4T0PT58_9BASI</name>
<evidence type="ECO:0000256" key="2">
    <source>
        <dbReference type="SAM" id="Phobius"/>
    </source>
</evidence>
<evidence type="ECO:0000313" key="9">
    <source>
        <dbReference type="Proteomes" id="UP000305647"/>
    </source>
</evidence>
<feature type="transmembrane region" description="Helical" evidence="2">
    <location>
        <begin position="14"/>
        <end position="36"/>
    </location>
</feature>
<dbReference type="Proteomes" id="UP000310685">
    <property type="component" value="Unassembled WGS sequence"/>
</dbReference>
<organism evidence="4 10">
    <name type="scientific">Wallemia mellicola</name>
    <dbReference type="NCBI Taxonomy" id="1708541"/>
    <lineage>
        <taxon>Eukaryota</taxon>
        <taxon>Fungi</taxon>
        <taxon>Dikarya</taxon>
        <taxon>Basidiomycota</taxon>
        <taxon>Wallemiomycotina</taxon>
        <taxon>Wallemiomycetes</taxon>
        <taxon>Wallemiales</taxon>
        <taxon>Wallemiaceae</taxon>
        <taxon>Wallemia</taxon>
    </lineage>
</organism>
<evidence type="ECO:0000256" key="1">
    <source>
        <dbReference type="SAM" id="MobiDB-lite"/>
    </source>
</evidence>